<keyword evidence="10" id="KW-1185">Reference proteome</keyword>
<evidence type="ECO:0000256" key="6">
    <source>
        <dbReference type="SAM" id="Coils"/>
    </source>
</evidence>
<dbReference type="RefSeq" id="WP_194113911.1">
    <property type="nucleotide sequence ID" value="NZ_JADFFL010000012.1"/>
</dbReference>
<name>A0A929L1G9_9SPHI</name>
<dbReference type="PANTHER" id="PTHR43304:SF1">
    <property type="entry name" value="PAC DOMAIN-CONTAINING PROTEIN"/>
    <property type="match status" value="1"/>
</dbReference>
<dbReference type="PANTHER" id="PTHR43304">
    <property type="entry name" value="PHYTOCHROME-LIKE PROTEIN CPH1"/>
    <property type="match status" value="1"/>
</dbReference>
<dbReference type="PROSITE" id="PS50112">
    <property type="entry name" value="PAS"/>
    <property type="match status" value="3"/>
</dbReference>
<dbReference type="InterPro" id="IPR013767">
    <property type="entry name" value="PAS_fold"/>
</dbReference>
<reference evidence="9" key="1">
    <citation type="submission" date="2020-10" db="EMBL/GenBank/DDBJ databases">
        <title>Mucilaginibacter mali sp. nov., isolated from rhizosphere soil of apple orchard.</title>
        <authorList>
            <person name="Lee J.-S."/>
            <person name="Kim H.S."/>
            <person name="Kim J.-S."/>
        </authorList>
    </citation>
    <scope>NUCLEOTIDE SEQUENCE</scope>
    <source>
        <strain evidence="9">KCTC 22746</strain>
    </source>
</reference>
<dbReference type="GO" id="GO:0000155">
    <property type="term" value="F:phosphorelay sensor kinase activity"/>
    <property type="evidence" value="ECO:0007669"/>
    <property type="project" value="InterPro"/>
</dbReference>
<dbReference type="NCBIfam" id="TIGR00229">
    <property type="entry name" value="sensory_box"/>
    <property type="match status" value="3"/>
</dbReference>
<sequence length="774" mass="88615">MIITSNFDPELLELLSSGLPDLATITLDRNGLVLNWNDGAYQFFDTDKSAAVGKPLDNLLGGVYTQAFFKEPQNEATFVINGSQKIKLFLKACKGNFLCLCYRSSAVLDTLSENIEDGFLMLDKQMRYSFVGRQVCAIMGKTIDELIGKYIWDVFPDVVGSPTYYAIESSVATGEPVVIEDHYEPLGIWHESRIYPGKQGLTIFISDVTKRKRTEQELNDIFASAPDIICVVGTDRFFKKINPAMCRILGFTEKEILSMPIDSLIYPDDVEISRERMKAFVDGGALELYFENRYVRKNGSIVHLGWTATKGQLRNVLYCLAKDISDRKILEDRLLKTGRLAGIGSWDMDVINGTITWSEIDRELHQAPLSFKPDKHNILRFYGAEERKMLRQAIRLAITRAEAFDIELEMTTYLGKRRWVRMIAETEQQNGRCVRVYGSFQDIDDKKRTELALLATLSEKDTILESIGDGFFSVDNNFIVTYWNTAAAKMLDKPKEQILGKHLWAEFPSAKERLSYNYYYKVLNEGKAAHFEDHYPIVNKWFGISAYPSTHGLSVYFKDITVRKENDLRLRQLNAELEMASRRYEQLFQLSPLPKWVFDTETLYFLDVNQAAVKHYGYSYEEFLTMTLKDIRPVETVDDLLKAASQRKVNSGLFQAGNFKHRKKDGTIIEVEIQSNALEYYGRPARIVSAMDVTEKIQHLTAIEDRNRKLQDISWMQSHVIRSPLSRIMGLVNLLENINTTPVEKEEIIGYIKTSANELDKVIRNIIDSADPSK</sequence>
<evidence type="ECO:0000259" key="8">
    <source>
        <dbReference type="PROSITE" id="PS50113"/>
    </source>
</evidence>
<dbReference type="InterPro" id="IPR013656">
    <property type="entry name" value="PAS_4"/>
</dbReference>
<dbReference type="InterPro" id="IPR036097">
    <property type="entry name" value="HisK_dim/P_sf"/>
</dbReference>
<dbReference type="InterPro" id="IPR013655">
    <property type="entry name" value="PAS_fold_3"/>
</dbReference>
<comment type="catalytic activity">
    <reaction evidence="1">
        <text>ATP + protein L-histidine = ADP + protein N-phospho-L-histidine.</text>
        <dbReference type="EC" id="2.7.13.3"/>
    </reaction>
</comment>
<evidence type="ECO:0000256" key="1">
    <source>
        <dbReference type="ARBA" id="ARBA00000085"/>
    </source>
</evidence>
<dbReference type="SUPFAM" id="SSF55785">
    <property type="entry name" value="PYP-like sensor domain (PAS domain)"/>
    <property type="match status" value="6"/>
</dbReference>
<dbReference type="CDD" id="cd00082">
    <property type="entry name" value="HisKA"/>
    <property type="match status" value="1"/>
</dbReference>
<dbReference type="InterPro" id="IPR000014">
    <property type="entry name" value="PAS"/>
</dbReference>
<dbReference type="InterPro" id="IPR003661">
    <property type="entry name" value="HisK_dim/P_dom"/>
</dbReference>
<keyword evidence="4" id="KW-0808">Transferase</keyword>
<dbReference type="Gene3D" id="3.30.450.20">
    <property type="entry name" value="PAS domain"/>
    <property type="match status" value="5"/>
</dbReference>
<dbReference type="Gene3D" id="1.10.287.130">
    <property type="match status" value="1"/>
</dbReference>
<dbReference type="Pfam" id="PF08448">
    <property type="entry name" value="PAS_4"/>
    <property type="match status" value="1"/>
</dbReference>
<dbReference type="CDD" id="cd00130">
    <property type="entry name" value="PAS"/>
    <property type="match status" value="3"/>
</dbReference>
<dbReference type="SUPFAM" id="SSF47384">
    <property type="entry name" value="Homodimeric domain of signal transducing histidine kinase"/>
    <property type="match status" value="1"/>
</dbReference>
<feature type="domain" description="PAS" evidence="7">
    <location>
        <begin position="104"/>
        <end position="149"/>
    </location>
</feature>
<keyword evidence="5" id="KW-0418">Kinase</keyword>
<keyword evidence="3" id="KW-0597">Phosphoprotein</keyword>
<organism evidence="9 10">
    <name type="scientific">Mucilaginibacter myungsuensis</name>
    <dbReference type="NCBI Taxonomy" id="649104"/>
    <lineage>
        <taxon>Bacteria</taxon>
        <taxon>Pseudomonadati</taxon>
        <taxon>Bacteroidota</taxon>
        <taxon>Sphingobacteriia</taxon>
        <taxon>Sphingobacteriales</taxon>
        <taxon>Sphingobacteriaceae</taxon>
        <taxon>Mucilaginibacter</taxon>
    </lineage>
</organism>
<dbReference type="InterPro" id="IPR052162">
    <property type="entry name" value="Sensor_kinase/Photoreceptor"/>
</dbReference>
<dbReference type="EMBL" id="JADFFL010000012">
    <property type="protein sequence ID" value="MBE9664525.1"/>
    <property type="molecule type" value="Genomic_DNA"/>
</dbReference>
<dbReference type="GO" id="GO:0006355">
    <property type="term" value="P:regulation of DNA-templated transcription"/>
    <property type="evidence" value="ECO:0007669"/>
    <property type="project" value="InterPro"/>
</dbReference>
<dbReference type="AlphaFoldDB" id="A0A929L1G9"/>
<dbReference type="InterPro" id="IPR001610">
    <property type="entry name" value="PAC"/>
</dbReference>
<evidence type="ECO:0000313" key="10">
    <source>
        <dbReference type="Proteomes" id="UP000622475"/>
    </source>
</evidence>
<protein>
    <recommendedName>
        <fullName evidence="2">histidine kinase</fullName>
        <ecNumber evidence="2">2.7.13.3</ecNumber>
    </recommendedName>
</protein>
<dbReference type="InterPro" id="IPR000700">
    <property type="entry name" value="PAS-assoc_C"/>
</dbReference>
<feature type="domain" description="PAS" evidence="7">
    <location>
        <begin position="456"/>
        <end position="507"/>
    </location>
</feature>
<feature type="domain" description="PAC" evidence="8">
    <location>
        <begin position="404"/>
        <end position="455"/>
    </location>
</feature>
<dbReference type="Pfam" id="PF00989">
    <property type="entry name" value="PAS"/>
    <property type="match status" value="2"/>
</dbReference>
<evidence type="ECO:0000259" key="7">
    <source>
        <dbReference type="PROSITE" id="PS50112"/>
    </source>
</evidence>
<keyword evidence="6" id="KW-0175">Coiled coil</keyword>
<feature type="domain" description="PAS" evidence="7">
    <location>
        <begin position="214"/>
        <end position="284"/>
    </location>
</feature>
<dbReference type="SMART" id="SM00086">
    <property type="entry name" value="PAC"/>
    <property type="match status" value="3"/>
</dbReference>
<gene>
    <name evidence="9" type="ORF">IRJ16_21775</name>
</gene>
<evidence type="ECO:0000256" key="2">
    <source>
        <dbReference type="ARBA" id="ARBA00012438"/>
    </source>
</evidence>
<feature type="coiled-coil region" evidence="6">
    <location>
        <begin position="563"/>
        <end position="590"/>
    </location>
</feature>
<evidence type="ECO:0000256" key="4">
    <source>
        <dbReference type="ARBA" id="ARBA00022679"/>
    </source>
</evidence>
<dbReference type="SMART" id="SM00091">
    <property type="entry name" value="PAS"/>
    <property type="match status" value="5"/>
</dbReference>
<dbReference type="Proteomes" id="UP000622475">
    <property type="component" value="Unassembled WGS sequence"/>
</dbReference>
<dbReference type="Pfam" id="PF08447">
    <property type="entry name" value="PAS_3"/>
    <property type="match status" value="1"/>
</dbReference>
<evidence type="ECO:0000256" key="5">
    <source>
        <dbReference type="ARBA" id="ARBA00022777"/>
    </source>
</evidence>
<proteinExistence type="predicted"/>
<accession>A0A929L1G9</accession>
<comment type="caution">
    <text evidence="9">The sequence shown here is derived from an EMBL/GenBank/DDBJ whole genome shotgun (WGS) entry which is preliminary data.</text>
</comment>
<evidence type="ECO:0000256" key="3">
    <source>
        <dbReference type="ARBA" id="ARBA00022553"/>
    </source>
</evidence>
<evidence type="ECO:0000313" key="9">
    <source>
        <dbReference type="EMBL" id="MBE9664525.1"/>
    </source>
</evidence>
<dbReference type="PROSITE" id="PS50113">
    <property type="entry name" value="PAC"/>
    <property type="match status" value="1"/>
</dbReference>
<dbReference type="EC" id="2.7.13.3" evidence="2"/>
<dbReference type="Pfam" id="PF00512">
    <property type="entry name" value="HisKA"/>
    <property type="match status" value="1"/>
</dbReference>
<dbReference type="InterPro" id="IPR035965">
    <property type="entry name" value="PAS-like_dom_sf"/>
</dbReference>